<dbReference type="OMA" id="YRGRATY"/>
<name>A0A0M9G6K7_LEPPY</name>
<feature type="coiled-coil region" evidence="3">
    <location>
        <begin position="21"/>
        <end position="48"/>
    </location>
</feature>
<dbReference type="RefSeq" id="XP_015661768.1">
    <property type="nucleotide sequence ID" value="XM_015800166.1"/>
</dbReference>
<dbReference type="SMART" id="SM00360">
    <property type="entry name" value="RRM"/>
    <property type="match status" value="1"/>
</dbReference>
<dbReference type="RefSeq" id="XP_015661767.1">
    <property type="nucleotide sequence ID" value="XM_015800165.1"/>
</dbReference>
<dbReference type="Proteomes" id="UP000037923">
    <property type="component" value="Unassembled WGS sequence"/>
</dbReference>
<proteinExistence type="predicted"/>
<dbReference type="Pfam" id="PF00076">
    <property type="entry name" value="RRM_1"/>
    <property type="match status" value="1"/>
</dbReference>
<gene>
    <name evidence="5" type="ORF">ABB37_02986</name>
</gene>
<sequence length="218" mass="23335">MSSNPNEKTEVPSAEVQFNVELDAEAELEEMRRQVDSLQEDMQLKTLQESAAKDEGTRKTAAATAAVHAGAAKTNSSIFVNDLDTRTNEADLRVFFASCGTITRVTVLKDRQGNPKGTAYVEFESEEQAHAALLKDGQSLHGKPLKVAMKRDNIPGFMRGAQRGGGGYIPRGGRGGGNPMQQEMATLAMLAGIMSQGFNPYAAGRGGGRGRGRGRGNY</sequence>
<dbReference type="Gene3D" id="3.30.70.330">
    <property type="match status" value="1"/>
</dbReference>
<feature type="domain" description="RRM" evidence="4">
    <location>
        <begin position="76"/>
        <end position="152"/>
    </location>
</feature>
<dbReference type="EMBL" id="LGTL01000004">
    <property type="protein sequence ID" value="KPA83328.1"/>
    <property type="molecule type" value="Genomic_DNA"/>
</dbReference>
<comment type="caution">
    <text evidence="5">The sequence shown here is derived from an EMBL/GenBank/DDBJ whole genome shotgun (WGS) entry which is preliminary data.</text>
</comment>
<dbReference type="GeneID" id="26903277"/>
<dbReference type="PANTHER" id="PTHR23236:SF92">
    <property type="entry name" value="POLYADENYLATE-BINDING PROTEIN 1"/>
    <property type="match status" value="1"/>
</dbReference>
<dbReference type="VEuPathDB" id="TriTrypDB:LpyrH10_04_5360"/>
<dbReference type="OrthoDB" id="4726at2759"/>
<dbReference type="CDD" id="cd00590">
    <property type="entry name" value="RRM_SF"/>
    <property type="match status" value="1"/>
</dbReference>
<keyword evidence="1 2" id="KW-0694">RNA-binding</keyword>
<dbReference type="GO" id="GO:0008143">
    <property type="term" value="F:poly(A) binding"/>
    <property type="evidence" value="ECO:0007669"/>
    <property type="project" value="TreeGrafter"/>
</dbReference>
<dbReference type="EMBL" id="LGTL01000004">
    <property type="protein sequence ID" value="KPA83329.1"/>
    <property type="molecule type" value="Genomic_DNA"/>
</dbReference>
<evidence type="ECO:0000256" key="3">
    <source>
        <dbReference type="SAM" id="Coils"/>
    </source>
</evidence>
<dbReference type="PROSITE" id="PS50102">
    <property type="entry name" value="RRM"/>
    <property type="match status" value="1"/>
</dbReference>
<keyword evidence="6" id="KW-1185">Reference proteome</keyword>
<dbReference type="PANTHER" id="PTHR23236">
    <property type="entry name" value="EUKARYOTIC TRANSLATION INITIATION FACTOR 4B/4H"/>
    <property type="match status" value="1"/>
</dbReference>
<dbReference type="InterPro" id="IPR012677">
    <property type="entry name" value="Nucleotide-bd_a/b_plait_sf"/>
</dbReference>
<dbReference type="InterPro" id="IPR035979">
    <property type="entry name" value="RBD_domain_sf"/>
</dbReference>
<evidence type="ECO:0000256" key="2">
    <source>
        <dbReference type="PROSITE-ProRule" id="PRU00176"/>
    </source>
</evidence>
<evidence type="ECO:0000259" key="4">
    <source>
        <dbReference type="PROSITE" id="PS50102"/>
    </source>
</evidence>
<organism evidence="5 6">
    <name type="scientific">Leptomonas pyrrhocoris</name>
    <name type="common">Firebug parasite</name>
    <dbReference type="NCBI Taxonomy" id="157538"/>
    <lineage>
        <taxon>Eukaryota</taxon>
        <taxon>Discoba</taxon>
        <taxon>Euglenozoa</taxon>
        <taxon>Kinetoplastea</taxon>
        <taxon>Metakinetoplastina</taxon>
        <taxon>Trypanosomatida</taxon>
        <taxon>Trypanosomatidae</taxon>
        <taxon>Leishmaniinae</taxon>
        <taxon>Leptomonas</taxon>
    </lineage>
</organism>
<evidence type="ECO:0000256" key="1">
    <source>
        <dbReference type="ARBA" id="ARBA00022884"/>
    </source>
</evidence>
<dbReference type="InterPro" id="IPR000504">
    <property type="entry name" value="RRM_dom"/>
</dbReference>
<evidence type="ECO:0000313" key="5">
    <source>
        <dbReference type="EMBL" id="KPA83329.1"/>
    </source>
</evidence>
<protein>
    <submittedName>
        <fullName evidence="5">Putative RNA-binding protein</fullName>
    </submittedName>
</protein>
<dbReference type="SUPFAM" id="SSF54928">
    <property type="entry name" value="RNA-binding domain, RBD"/>
    <property type="match status" value="1"/>
</dbReference>
<dbReference type="AlphaFoldDB" id="A0A0M9G6K7"/>
<reference evidence="5 6" key="1">
    <citation type="submission" date="2015-07" db="EMBL/GenBank/DDBJ databases">
        <title>High-quality genome of monoxenous trypanosomatid Leptomonas pyrrhocoris.</title>
        <authorList>
            <person name="Flegontov P."/>
            <person name="Butenko A."/>
            <person name="Firsov S."/>
            <person name="Vlcek C."/>
            <person name="Logacheva M.D."/>
            <person name="Field M."/>
            <person name="Filatov D."/>
            <person name="Flegontova O."/>
            <person name="Gerasimov E."/>
            <person name="Jackson A.P."/>
            <person name="Kelly S."/>
            <person name="Opperdoes F."/>
            <person name="O'Reilly A."/>
            <person name="Votypka J."/>
            <person name="Yurchenko V."/>
            <person name="Lukes J."/>
        </authorList>
    </citation>
    <scope>NUCLEOTIDE SEQUENCE [LARGE SCALE GENOMIC DNA]</scope>
    <source>
        <strain evidence="5">H10</strain>
    </source>
</reference>
<evidence type="ECO:0000313" key="6">
    <source>
        <dbReference type="Proteomes" id="UP000037923"/>
    </source>
</evidence>
<keyword evidence="3" id="KW-0175">Coiled coil</keyword>
<accession>A0A0M9G6K7</accession>